<feature type="compositionally biased region" description="Basic residues" evidence="11">
    <location>
        <begin position="1011"/>
        <end position="1041"/>
    </location>
</feature>
<keyword evidence="4 10" id="KW-0227">DNA damage</keyword>
<evidence type="ECO:0000259" key="12">
    <source>
        <dbReference type="SMART" id="SM01285"/>
    </source>
</evidence>
<dbReference type="InterPro" id="IPR056595">
    <property type="entry name" value="Fact-SPT16_PH"/>
</dbReference>
<dbReference type="GO" id="GO:0006368">
    <property type="term" value="P:transcription elongation by RNA polymerase II"/>
    <property type="evidence" value="ECO:0007669"/>
    <property type="project" value="TreeGrafter"/>
</dbReference>
<feature type="compositionally biased region" description="Basic and acidic residues" evidence="11">
    <location>
        <begin position="982"/>
        <end position="1004"/>
    </location>
</feature>
<dbReference type="Gene3D" id="3.90.230.10">
    <property type="entry name" value="Creatinase/methionine aminopeptidase superfamily"/>
    <property type="match status" value="1"/>
</dbReference>
<evidence type="ECO:0000256" key="4">
    <source>
        <dbReference type="ARBA" id="ARBA00022763"/>
    </source>
</evidence>
<dbReference type="InterPro" id="IPR000994">
    <property type="entry name" value="Pept_M24"/>
</dbReference>
<evidence type="ECO:0000259" key="13">
    <source>
        <dbReference type="SMART" id="SM01286"/>
    </source>
</evidence>
<keyword evidence="8 10" id="KW-0234">DNA repair</keyword>
<evidence type="ECO:0000256" key="11">
    <source>
        <dbReference type="SAM" id="MobiDB-lite"/>
    </source>
</evidence>
<dbReference type="PANTHER" id="PTHR13980:SF15">
    <property type="entry name" value="FACT COMPLEX SUBUNIT SPT16"/>
    <property type="match status" value="1"/>
</dbReference>
<dbReference type="GO" id="GO:0006260">
    <property type="term" value="P:DNA replication"/>
    <property type="evidence" value="ECO:0007669"/>
    <property type="project" value="UniProtKB-KW"/>
</dbReference>
<evidence type="ECO:0000313" key="16">
    <source>
        <dbReference type="Proteomes" id="UP000549394"/>
    </source>
</evidence>
<dbReference type="EMBL" id="CAJFCJ010000001">
    <property type="protein sequence ID" value="CAD5110728.1"/>
    <property type="molecule type" value="Genomic_DNA"/>
</dbReference>
<protein>
    <recommendedName>
        <fullName evidence="10">FACT complex subunit</fullName>
    </recommendedName>
</protein>
<keyword evidence="6" id="KW-0175">Coiled coil</keyword>
<accession>A0A7I8V543</accession>
<dbReference type="GO" id="GO:0031491">
    <property type="term" value="F:nucleosome binding"/>
    <property type="evidence" value="ECO:0007669"/>
    <property type="project" value="TreeGrafter"/>
</dbReference>
<keyword evidence="5 10" id="KW-0805">Transcription regulation</keyword>
<dbReference type="Pfam" id="PF08512">
    <property type="entry name" value="Rttp106-like_middle"/>
    <property type="match status" value="1"/>
</dbReference>
<evidence type="ECO:0000259" key="14">
    <source>
        <dbReference type="SMART" id="SM01287"/>
    </source>
</evidence>
<evidence type="ECO:0000256" key="3">
    <source>
        <dbReference type="ARBA" id="ARBA00022705"/>
    </source>
</evidence>
<keyword evidence="3 10" id="KW-0235">DNA replication</keyword>
<evidence type="ECO:0000256" key="6">
    <source>
        <dbReference type="ARBA" id="ARBA00023054"/>
    </source>
</evidence>
<dbReference type="SUPFAM" id="SSF55920">
    <property type="entry name" value="Creatinase/aminopeptidase"/>
    <property type="match status" value="1"/>
</dbReference>
<dbReference type="Pfam" id="PF24824">
    <property type="entry name" value="PH_SPT16"/>
    <property type="match status" value="1"/>
</dbReference>
<comment type="subcellular location">
    <subcellularLocation>
        <location evidence="10">Nucleus</location>
    </subcellularLocation>
    <subcellularLocation>
        <location evidence="10">Chromosome</location>
    </subcellularLocation>
</comment>
<feature type="region of interest" description="Disordered" evidence="11">
    <location>
        <begin position="915"/>
        <end position="1041"/>
    </location>
</feature>
<dbReference type="GO" id="GO:0006281">
    <property type="term" value="P:DNA repair"/>
    <property type="evidence" value="ECO:0007669"/>
    <property type="project" value="UniProtKB-UniRule"/>
</dbReference>
<evidence type="ECO:0000256" key="8">
    <source>
        <dbReference type="ARBA" id="ARBA00023204"/>
    </source>
</evidence>
<dbReference type="PANTHER" id="PTHR13980">
    <property type="entry name" value="CDC68 RELATED"/>
    <property type="match status" value="1"/>
</dbReference>
<dbReference type="InterPro" id="IPR048969">
    <property type="entry name" value="FACT_SPT16_C"/>
</dbReference>
<dbReference type="Pfam" id="PF00557">
    <property type="entry name" value="Peptidase_M24"/>
    <property type="match status" value="1"/>
</dbReference>
<feature type="domain" description="Histone chaperone RTT106/FACT complex subunit SPT16-like middle" evidence="14">
    <location>
        <begin position="804"/>
        <end position="894"/>
    </location>
</feature>
<dbReference type="Proteomes" id="UP000549394">
    <property type="component" value="Unassembled WGS sequence"/>
</dbReference>
<dbReference type="Gene3D" id="3.40.350.10">
    <property type="entry name" value="Creatinase/prolidase N-terminal domain"/>
    <property type="match status" value="1"/>
</dbReference>
<dbReference type="Gene3D" id="2.30.29.150">
    <property type="match status" value="1"/>
</dbReference>
<dbReference type="FunFam" id="2.30.29.150:FF:000003">
    <property type="entry name" value="FACT complex subunit SPT16"/>
    <property type="match status" value="1"/>
</dbReference>
<comment type="caution">
    <text evidence="15">The sequence shown here is derived from an EMBL/GenBank/DDBJ whole genome shotgun (WGS) entry which is preliminary data.</text>
</comment>
<dbReference type="AlphaFoldDB" id="A0A7I8V543"/>
<evidence type="ECO:0000256" key="10">
    <source>
        <dbReference type="RuleBase" id="RU367052"/>
    </source>
</evidence>
<dbReference type="SMART" id="SM01287">
    <property type="entry name" value="Rtt106"/>
    <property type="match status" value="1"/>
</dbReference>
<dbReference type="InterPro" id="IPR029149">
    <property type="entry name" value="Creatin/AminoP/Spt16_N"/>
</dbReference>
<dbReference type="Pfam" id="PF08644">
    <property type="entry name" value="SPT16"/>
    <property type="match status" value="1"/>
</dbReference>
<sequence length="1041" mass="119251">MANPKVDRDAFQRRMRLIYNKWSSADSNDDLHGIESIVCAVGADEAIVYSKSMSLQIWLFGYDLGDTIMILTKTGIHFLASKKKIDFIKQVDTNKENNLGFPPIHTINRDKVDKDKKNMETLMTVLNESGGKVGYFKEKYTNEFYQSFKNMMDKQKFSQVEISQRIAKILSVKDETELSIIKKSCSATIELHKYLRSQILDIIDGDKKMKHIKLSQMVDEAVHNKKYVTSVDLNSVDVTFPTIIQSGGRYQLKFSMQSDKQFLHFGSIVCCLGVRYKNYCSSICRTYLVNPSPETSSNYEFLLEVINFLLEKLVDGAIIREIYTGVIQFIKRRKPNLESKLTKNLGFLTGIDFRESSMVINDKCSAVVKKGMVFNLAVGFTDLENKSAKDEESKKVAIFLGDIVVVNQSEPATCLTAGAKKKISSISVKIKEEDEESSESDEGEVEGILGRGMRRTILDSRTRTETTNEDKRLSHQKRLAQRLNDEAKERIKGMKTGNVQKKLRKAYVSYGTDSLFPNESETKHLQIFIDRKYDTIVLPILGLPTPYHISNVKNVSQSVEGHHTYLRINFYCPGASLGRVDGSIFHNPEATFIKELTYRASNLKSSIDSSIPSTNLSTAYRLVKEMQREFKAREQLQKEKEQTVKQEALKLSETRAAPRLKDLYIRPSVTSKRLSGTLEAHLNGFRYTSVRGDKVDILYSNIAHAFFQPCDNEVTIIVHFNLKDPIFFASKRHQDIQFYAEVGELTTDLGKNQHMHDRDDLRAEQAERELRHKLKSAFKNFCEKAEAQSKGEVTFESPFRKLGFHGAPHRSNVLLMPTSTCLVSLVEWPPFVVALEEVELVHFERVQFHLKNFDMVFVFKEYTRKVAYINSVPMNQLDHVKEWLNSCDIHYTEGIQSLHWQKIMKTIVDDPEGFMENGGWTFLEPESEEEGGGNDEDSEDDAYNPTDSEEVEESETGSEESEEDWSNEDDSASQEEGDSEEESGKDWDELEEEARNADKQRDLDEVAPPLPKKHHKSHKKSPEKRKREHSHSDKHHKKRKL</sequence>
<evidence type="ECO:0000256" key="2">
    <source>
        <dbReference type="ARBA" id="ARBA00022454"/>
    </source>
</evidence>
<keyword evidence="7 10" id="KW-0804">Transcription</keyword>
<organism evidence="15 16">
    <name type="scientific">Dimorphilus gyrociliatus</name>
    <dbReference type="NCBI Taxonomy" id="2664684"/>
    <lineage>
        <taxon>Eukaryota</taxon>
        <taxon>Metazoa</taxon>
        <taxon>Spiralia</taxon>
        <taxon>Lophotrochozoa</taxon>
        <taxon>Annelida</taxon>
        <taxon>Polychaeta</taxon>
        <taxon>Polychaeta incertae sedis</taxon>
        <taxon>Dinophilidae</taxon>
        <taxon>Dimorphilus</taxon>
    </lineage>
</organism>
<dbReference type="InterPro" id="IPR040258">
    <property type="entry name" value="Spt16"/>
</dbReference>
<evidence type="ECO:0000256" key="9">
    <source>
        <dbReference type="ARBA" id="ARBA00023242"/>
    </source>
</evidence>
<evidence type="ECO:0000256" key="1">
    <source>
        <dbReference type="ARBA" id="ARBA00010779"/>
    </source>
</evidence>
<reference evidence="15 16" key="1">
    <citation type="submission" date="2020-08" db="EMBL/GenBank/DDBJ databases">
        <authorList>
            <person name="Hejnol A."/>
        </authorList>
    </citation>
    <scope>NUCLEOTIDE SEQUENCE [LARGE SCALE GENOMIC DNA]</scope>
</reference>
<dbReference type="SMART" id="SM01285">
    <property type="entry name" value="FACT-Spt16_Nlob"/>
    <property type="match status" value="1"/>
</dbReference>
<keyword evidence="9 10" id="KW-0539">Nucleus</keyword>
<dbReference type="InterPro" id="IPR013719">
    <property type="entry name" value="RTT106/SPT16-like_middle_dom"/>
</dbReference>
<dbReference type="InterPro" id="IPR036005">
    <property type="entry name" value="Creatinase/aminopeptidase-like"/>
</dbReference>
<dbReference type="FunFam" id="2.30.29.30:FF:000017">
    <property type="entry name" value="FACT complex subunit SPT16"/>
    <property type="match status" value="1"/>
</dbReference>
<comment type="function">
    <text evidence="10">Component of the FACT complex, a general chromatin factor that acts to reorganize nucleosomes. The FACT complex is involved in multiple processes that require DNA as a template such as mRNA elongation, DNA replication and DNA repair. During transcription elongation the FACT complex acts as a histone chaperone that both destabilizes and restores nucleosomal structure. It facilitates the passage of RNA polymerase II and transcription by promoting the dissociation of one histone H2A-H2B dimer from the nucleosome, then subsequently promotes the reestablishment of the nucleosome following the passage of RNA polymerase II.</text>
</comment>
<keyword evidence="16" id="KW-1185">Reference proteome</keyword>
<dbReference type="FunFam" id="3.90.230.10:FF:000005">
    <property type="entry name" value="FACT complex subunit spt16"/>
    <property type="match status" value="1"/>
</dbReference>
<dbReference type="OrthoDB" id="10251642at2759"/>
<feature type="compositionally biased region" description="Acidic residues" evidence="11">
    <location>
        <begin position="925"/>
        <end position="981"/>
    </location>
</feature>
<dbReference type="GO" id="GO:0035101">
    <property type="term" value="C:FACT complex"/>
    <property type="evidence" value="ECO:0007669"/>
    <property type="project" value="UniProtKB-UniRule"/>
</dbReference>
<dbReference type="InterPro" id="IPR029148">
    <property type="entry name" value="FACT-SPT16_Nlobe"/>
</dbReference>
<evidence type="ECO:0000256" key="7">
    <source>
        <dbReference type="ARBA" id="ARBA00023163"/>
    </source>
</evidence>
<comment type="similarity">
    <text evidence="1 10">Belongs to the peptidase M24 family. SPT16 subfamily.</text>
</comment>
<keyword evidence="2 10" id="KW-0158">Chromosome</keyword>
<dbReference type="GO" id="GO:0032786">
    <property type="term" value="P:positive regulation of DNA-templated transcription, elongation"/>
    <property type="evidence" value="ECO:0007669"/>
    <property type="project" value="UniProtKB-ARBA"/>
</dbReference>
<dbReference type="Pfam" id="PF21091">
    <property type="entry name" value="SPT16_C"/>
    <property type="match status" value="1"/>
</dbReference>
<gene>
    <name evidence="15" type="ORF">DGYR_LOCUS92</name>
</gene>
<dbReference type="Gene3D" id="2.30.29.210">
    <property type="entry name" value="FACT complex subunit Spt16p/Cdc68p"/>
    <property type="match status" value="1"/>
</dbReference>
<feature type="domain" description="FACT complex subunit SPT16 N-terminal lobe" evidence="12">
    <location>
        <begin position="6"/>
        <end position="166"/>
    </location>
</feature>
<dbReference type="InterPro" id="IPR013953">
    <property type="entry name" value="FACT_SPT16_M"/>
</dbReference>
<comment type="subunit">
    <text evidence="10">Component of the FACT complex.</text>
</comment>
<dbReference type="SMART" id="SM01286">
    <property type="entry name" value="SPT16"/>
    <property type="match status" value="1"/>
</dbReference>
<evidence type="ECO:0000256" key="5">
    <source>
        <dbReference type="ARBA" id="ARBA00023015"/>
    </source>
</evidence>
<dbReference type="Gene3D" id="2.30.29.30">
    <property type="entry name" value="Pleckstrin-homology domain (PH domain)/Phosphotyrosine-binding domain (PTB)"/>
    <property type="match status" value="1"/>
</dbReference>
<name>A0A7I8V543_9ANNE</name>
<dbReference type="FunFam" id="2.30.29.210:FF:000001">
    <property type="entry name" value="FACT complex subunit spt16"/>
    <property type="match status" value="1"/>
</dbReference>
<proteinExistence type="inferred from homology"/>
<dbReference type="Pfam" id="PF14826">
    <property type="entry name" value="FACT-Spt16_Nlob"/>
    <property type="match status" value="1"/>
</dbReference>
<feature type="domain" description="FACT complex subunit SPT16 middle" evidence="13">
    <location>
        <begin position="527"/>
        <end position="687"/>
    </location>
</feature>
<dbReference type="InterPro" id="IPR011993">
    <property type="entry name" value="PH-like_dom_sf"/>
</dbReference>
<evidence type="ECO:0000313" key="15">
    <source>
        <dbReference type="EMBL" id="CAD5110728.1"/>
    </source>
</evidence>